<reference evidence="4" key="1">
    <citation type="submission" date="2024-02" db="EMBL/GenBank/DDBJ databases">
        <authorList>
            <consortium name="ELIXIR-Norway"/>
            <consortium name="Elixir Norway"/>
        </authorList>
    </citation>
    <scope>NUCLEOTIDE SEQUENCE</scope>
</reference>
<sequence>MEAPVGGGQGSRQQWRRVTDGSQGRERLLVDSSGNSSARLSGGGGGGGRPRSGGGDSAGHRRRRSSKNGRIFHPGSSGHSSDSDNNGGGLASPGELLSQTVGSEGDGAALYDELQKDHKPRSFAVLQSGLVAAATEAPEEVLEQRLHDIATQREQLQQAEVELRACFIARSEVIQMQNTFDEQSKQHSHIVVDLQEQLRDRDNRIHLLEERLEEQAQHLHTNQMKANEQVWVKDGLLREQSNEIAALRYEHENAVAEHKAAEARLDAEREDLLAQLEHLKGQVHEKERQVQEADEQNRTTQDLLLFKDSQLQDAQAWMARAQELNSYHVNANNTLHAELRDRSEQLNQLWIGYQRQLADMERYHTQVIQGLQLEVNEARGLNRINKIGPTPIMVGVSPVMPSPVHQFGLPHQSATSVTQSLPSLVPQSSLMQPHVLPSAMVPLQQLPLVSEQSNERLQRSEQQSQNQKYGKAVQPQHQHQHQQAISSPIQQLSQSAPLVKDEAQRHHDPSLSKPVSEKPELQNLVLTPMASQQDFPEANIKNVEPGPLDEKSLLGCLLRVVPTEPNAKIRISTTLPNRLGKLLAPLRWHDYRKQYGRLDEFVNSHPELFVIEGDYIHLKKGAHAVVSGTTTTVAGAAATTGPIAQPQLPPVVVSPVPQVAELQRSRSLKGSTKDTKIIPAPQHEESGNAHKQRPPSPLRPKSSQSRQNHNTSMARNSVGNGTPTVAINSQHAPTGTDYTGNGLPSRNHHVAGFENGERVTPDKSTKGSGGNRQVNRFATGESQ</sequence>
<dbReference type="EMBL" id="OZ020105">
    <property type="protein sequence ID" value="CAK9256750.1"/>
    <property type="molecule type" value="Genomic_DNA"/>
</dbReference>
<organism evidence="4 5">
    <name type="scientific">Sphagnum jensenii</name>
    <dbReference type="NCBI Taxonomy" id="128206"/>
    <lineage>
        <taxon>Eukaryota</taxon>
        <taxon>Viridiplantae</taxon>
        <taxon>Streptophyta</taxon>
        <taxon>Embryophyta</taxon>
        <taxon>Bryophyta</taxon>
        <taxon>Sphagnophytina</taxon>
        <taxon>Sphagnopsida</taxon>
        <taxon>Sphagnales</taxon>
        <taxon>Sphagnaceae</taxon>
        <taxon>Sphagnum</taxon>
    </lineage>
</organism>
<proteinExistence type="predicted"/>
<feature type="region of interest" description="Disordered" evidence="2">
    <location>
        <begin position="662"/>
        <end position="783"/>
    </location>
</feature>
<feature type="compositionally biased region" description="Basic and acidic residues" evidence="2">
    <location>
        <begin position="671"/>
        <end position="688"/>
    </location>
</feature>
<keyword evidence="5" id="KW-1185">Reference proteome</keyword>
<feature type="compositionally biased region" description="Low complexity" evidence="2">
    <location>
        <begin position="474"/>
        <end position="491"/>
    </location>
</feature>
<evidence type="ECO:0000256" key="1">
    <source>
        <dbReference type="SAM" id="Coils"/>
    </source>
</evidence>
<feature type="compositionally biased region" description="Low complexity" evidence="2">
    <location>
        <begin position="75"/>
        <end position="85"/>
    </location>
</feature>
<feature type="compositionally biased region" description="Basic and acidic residues" evidence="2">
    <location>
        <begin position="17"/>
        <end position="29"/>
    </location>
</feature>
<dbReference type="PANTHER" id="PTHR35766">
    <property type="entry name" value="OS08G0543600 PROTEIN"/>
    <property type="match status" value="1"/>
</dbReference>
<dbReference type="InterPro" id="IPR056142">
    <property type="entry name" value="DUF7725"/>
</dbReference>
<gene>
    <name evidence="4" type="ORF">CSSPJE1EN1_LOCUS2228</name>
</gene>
<evidence type="ECO:0000313" key="4">
    <source>
        <dbReference type="EMBL" id="CAK9256750.1"/>
    </source>
</evidence>
<keyword evidence="1" id="KW-0175">Coiled coil</keyword>
<feature type="region of interest" description="Disordered" evidence="2">
    <location>
        <begin position="451"/>
        <end position="518"/>
    </location>
</feature>
<feature type="region of interest" description="Disordered" evidence="2">
    <location>
        <begin position="1"/>
        <end position="102"/>
    </location>
</feature>
<feature type="compositionally biased region" description="Gly residues" evidence="2">
    <location>
        <begin position="1"/>
        <end position="10"/>
    </location>
</feature>
<dbReference type="Pfam" id="PF24851">
    <property type="entry name" value="DUF7725"/>
    <property type="match status" value="1"/>
</dbReference>
<feature type="compositionally biased region" description="Basic and acidic residues" evidence="2">
    <location>
        <begin position="499"/>
        <end position="518"/>
    </location>
</feature>
<evidence type="ECO:0000259" key="3">
    <source>
        <dbReference type="Pfam" id="PF24851"/>
    </source>
</evidence>
<dbReference type="Proteomes" id="UP001497444">
    <property type="component" value="Chromosome 10"/>
</dbReference>
<feature type="compositionally biased region" description="Polar residues" evidence="2">
    <location>
        <begin position="701"/>
        <end position="744"/>
    </location>
</feature>
<evidence type="ECO:0000313" key="5">
    <source>
        <dbReference type="Proteomes" id="UP001497444"/>
    </source>
</evidence>
<feature type="compositionally biased region" description="Gly residues" evidence="2">
    <location>
        <begin position="41"/>
        <end position="57"/>
    </location>
</feature>
<accession>A0ABP0VTJ9</accession>
<feature type="domain" description="DUF7725" evidence="3">
    <location>
        <begin position="548"/>
        <end position="618"/>
    </location>
</feature>
<evidence type="ECO:0000256" key="2">
    <source>
        <dbReference type="SAM" id="MobiDB-lite"/>
    </source>
</evidence>
<feature type="compositionally biased region" description="Basic and acidic residues" evidence="2">
    <location>
        <begin position="755"/>
        <end position="765"/>
    </location>
</feature>
<feature type="compositionally biased region" description="Polar residues" evidence="2">
    <location>
        <begin position="771"/>
        <end position="783"/>
    </location>
</feature>
<protein>
    <recommendedName>
        <fullName evidence="3">DUF7725 domain-containing protein</fullName>
    </recommendedName>
</protein>
<feature type="coiled-coil region" evidence="1">
    <location>
        <begin position="191"/>
        <end position="303"/>
    </location>
</feature>
<dbReference type="PANTHER" id="PTHR35766:SF1">
    <property type="entry name" value="OS08G0543600 PROTEIN"/>
    <property type="match status" value="1"/>
</dbReference>
<name>A0ABP0VTJ9_9BRYO</name>